<dbReference type="GO" id="GO:0008483">
    <property type="term" value="F:transaminase activity"/>
    <property type="evidence" value="ECO:0007669"/>
    <property type="project" value="UniProtKB-KW"/>
</dbReference>
<proteinExistence type="inferred from homology"/>
<reference evidence="4" key="1">
    <citation type="submission" date="2021-03" db="EMBL/GenBank/DDBJ databases">
        <title>Genome of Cognatishimia sp. F0-27.</title>
        <authorList>
            <person name="Ping X."/>
        </authorList>
    </citation>
    <scope>NUCLEOTIDE SEQUENCE [LARGE SCALE GENOMIC DNA]</scope>
    <source>
        <strain evidence="4">E313</strain>
    </source>
</reference>
<evidence type="ECO:0000313" key="3">
    <source>
        <dbReference type="EMBL" id="MCC1483494.1"/>
    </source>
</evidence>
<comment type="similarity">
    <text evidence="1 2">Belongs to the DegT/DnrJ/EryC1 family.</text>
</comment>
<dbReference type="Gene3D" id="3.40.640.10">
    <property type="entry name" value="Type I PLP-dependent aspartate aminotransferase-like (Major domain)"/>
    <property type="match status" value="1"/>
</dbReference>
<evidence type="ECO:0000256" key="2">
    <source>
        <dbReference type="RuleBase" id="RU004508"/>
    </source>
</evidence>
<keyword evidence="3" id="KW-0808">Transferase</keyword>
<organism evidence="3 4">
    <name type="scientific">Winogradskyella immobilis</name>
    <dbReference type="NCBI Taxonomy" id="2816852"/>
    <lineage>
        <taxon>Bacteria</taxon>
        <taxon>Pseudomonadati</taxon>
        <taxon>Bacteroidota</taxon>
        <taxon>Flavobacteriia</taxon>
        <taxon>Flavobacteriales</taxon>
        <taxon>Flavobacteriaceae</taxon>
        <taxon>Winogradskyella</taxon>
    </lineage>
</organism>
<dbReference type="InterPro" id="IPR015421">
    <property type="entry name" value="PyrdxlP-dep_Trfase_major"/>
</dbReference>
<name>A0ABS8EJW6_9FLAO</name>
<dbReference type="InterPro" id="IPR000653">
    <property type="entry name" value="DegT/StrS_aminotransferase"/>
</dbReference>
<dbReference type="CDD" id="cd00616">
    <property type="entry name" value="AHBA_syn"/>
    <property type="match status" value="1"/>
</dbReference>
<dbReference type="SUPFAM" id="SSF53383">
    <property type="entry name" value="PLP-dependent transferases"/>
    <property type="match status" value="1"/>
</dbReference>
<keyword evidence="3" id="KW-0032">Aminotransferase</keyword>
<accession>A0ABS8EJW6</accession>
<dbReference type="PANTHER" id="PTHR30244">
    <property type="entry name" value="TRANSAMINASE"/>
    <property type="match status" value="1"/>
</dbReference>
<reference evidence="4" key="2">
    <citation type="submission" date="2023-07" db="EMBL/GenBank/DDBJ databases">
        <title>Genome of Winogradskyella sp. E313.</title>
        <authorList>
            <person name="Zhou Y."/>
        </authorList>
    </citation>
    <scope>NUCLEOTIDE SEQUENCE [LARGE SCALE GENOMIC DNA]</scope>
    <source>
        <strain evidence="4">E313</strain>
    </source>
</reference>
<dbReference type="PIRSF" id="PIRSF000390">
    <property type="entry name" value="PLP_StrS"/>
    <property type="match status" value="1"/>
</dbReference>
<evidence type="ECO:0000256" key="1">
    <source>
        <dbReference type="ARBA" id="ARBA00037999"/>
    </source>
</evidence>
<protein>
    <submittedName>
        <fullName evidence="3">DegT/DnrJ/EryC1/StrS family aminotransferase</fullName>
    </submittedName>
</protein>
<dbReference type="RefSeq" id="WP_227475941.1">
    <property type="nucleotide sequence ID" value="NZ_JAFMPT010000002.1"/>
</dbReference>
<dbReference type="Pfam" id="PF01041">
    <property type="entry name" value="DegT_DnrJ_EryC1"/>
    <property type="match status" value="1"/>
</dbReference>
<keyword evidence="4" id="KW-1185">Reference proteome</keyword>
<evidence type="ECO:0000313" key="4">
    <source>
        <dbReference type="Proteomes" id="UP000778797"/>
    </source>
</evidence>
<dbReference type="InterPro" id="IPR015422">
    <property type="entry name" value="PyrdxlP-dep_Trfase_small"/>
</dbReference>
<sequence>MNSNKQNIKLSPSRISGLESKYLLEALETNELSYYGSNVSSVEKMFKSYFNDKEVVTLNSGTSAIHLSLIMAGVKKDDEVICQSFTYCASVNPILYLGAKPIFIDSEPKTWNMCPVFLEKTINERINYGIKPKAIIVVHSYGMPCKINQIISIGEKYNIPIIEDAAEALGSSVNGRKCGTFGKFGIISFNTNKIITASSGGLIICDSISESEEINHLATQAKDSKTHYQHSKVGYNYKMNNINAAIVRAQYSILDENISLKKKIHQFYRDIFLNSEEIELQEEITGDVNSNFWLNCILINNLKNRERLIKVFTDFNIETRPLWKPMHMQPLYKEYKYYGNNVAETLFNKGLCLPSSSSLNIKELDYIKKAINSIV</sequence>
<gene>
    <name evidence="3" type="ORF">J1C55_02730</name>
</gene>
<dbReference type="EMBL" id="JAFMPT010000002">
    <property type="protein sequence ID" value="MCC1483494.1"/>
    <property type="molecule type" value="Genomic_DNA"/>
</dbReference>
<dbReference type="InterPro" id="IPR015424">
    <property type="entry name" value="PyrdxlP-dep_Trfase"/>
</dbReference>
<keyword evidence="2" id="KW-0663">Pyridoxal phosphate</keyword>
<dbReference type="PANTHER" id="PTHR30244:SF34">
    <property type="entry name" value="DTDP-4-AMINO-4,6-DIDEOXYGALACTOSE TRANSAMINASE"/>
    <property type="match status" value="1"/>
</dbReference>
<dbReference type="Gene3D" id="3.90.1150.10">
    <property type="entry name" value="Aspartate Aminotransferase, domain 1"/>
    <property type="match status" value="1"/>
</dbReference>
<dbReference type="Proteomes" id="UP000778797">
    <property type="component" value="Unassembled WGS sequence"/>
</dbReference>
<comment type="caution">
    <text evidence="3">The sequence shown here is derived from an EMBL/GenBank/DDBJ whole genome shotgun (WGS) entry which is preliminary data.</text>
</comment>